<dbReference type="InterPro" id="IPR032675">
    <property type="entry name" value="LRR_dom_sf"/>
</dbReference>
<dbReference type="InterPro" id="IPR009908">
    <property type="entry name" value="Methylamine_util_MauE"/>
</dbReference>
<evidence type="ECO:0000313" key="7">
    <source>
        <dbReference type="EMBL" id="MCC9630838.1"/>
    </source>
</evidence>
<dbReference type="Pfam" id="PF07291">
    <property type="entry name" value="MauE"/>
    <property type="match status" value="1"/>
</dbReference>
<feature type="transmembrane region" description="Helical" evidence="5">
    <location>
        <begin position="203"/>
        <end position="221"/>
    </location>
</feature>
<protein>
    <recommendedName>
        <fullName evidence="6">Methylamine utilisation protein MauE domain-containing protein</fullName>
    </recommendedName>
</protein>
<evidence type="ECO:0000256" key="4">
    <source>
        <dbReference type="ARBA" id="ARBA00023136"/>
    </source>
</evidence>
<feature type="transmembrane region" description="Helical" evidence="5">
    <location>
        <begin position="12"/>
        <end position="32"/>
    </location>
</feature>
<dbReference type="RefSeq" id="WP_230222311.1">
    <property type="nucleotide sequence ID" value="NZ_JAJKFT010000010.1"/>
</dbReference>
<evidence type="ECO:0000313" key="8">
    <source>
        <dbReference type="Proteomes" id="UP001139103"/>
    </source>
</evidence>
<feature type="transmembrane region" description="Helical" evidence="5">
    <location>
        <begin position="179"/>
        <end position="197"/>
    </location>
</feature>
<dbReference type="AlphaFoldDB" id="A0A9X1SHU1"/>
<keyword evidence="8" id="KW-1185">Reference proteome</keyword>
<dbReference type="Gene3D" id="3.80.10.10">
    <property type="entry name" value="Ribonuclease Inhibitor"/>
    <property type="match status" value="1"/>
</dbReference>
<organism evidence="7 8">
    <name type="scientific">Blastopirellula sediminis</name>
    <dbReference type="NCBI Taxonomy" id="2894196"/>
    <lineage>
        <taxon>Bacteria</taxon>
        <taxon>Pseudomonadati</taxon>
        <taxon>Planctomycetota</taxon>
        <taxon>Planctomycetia</taxon>
        <taxon>Pirellulales</taxon>
        <taxon>Pirellulaceae</taxon>
        <taxon>Blastopirellula</taxon>
    </lineage>
</organism>
<dbReference type="GO" id="GO:0030416">
    <property type="term" value="P:methylamine metabolic process"/>
    <property type="evidence" value="ECO:0007669"/>
    <property type="project" value="InterPro"/>
</dbReference>
<dbReference type="SUPFAM" id="SSF52047">
    <property type="entry name" value="RNI-like"/>
    <property type="match status" value="1"/>
</dbReference>
<evidence type="ECO:0000256" key="2">
    <source>
        <dbReference type="ARBA" id="ARBA00022692"/>
    </source>
</evidence>
<keyword evidence="4 5" id="KW-0472">Membrane</keyword>
<evidence type="ECO:0000256" key="5">
    <source>
        <dbReference type="SAM" id="Phobius"/>
    </source>
</evidence>
<comment type="subcellular location">
    <subcellularLocation>
        <location evidence="1">Membrane</location>
        <topology evidence="1">Multi-pass membrane protein</topology>
    </subcellularLocation>
</comment>
<feature type="transmembrane region" description="Helical" evidence="5">
    <location>
        <begin position="44"/>
        <end position="64"/>
    </location>
</feature>
<reference evidence="7" key="1">
    <citation type="submission" date="2021-11" db="EMBL/GenBank/DDBJ databases">
        <title>Genome sequence.</title>
        <authorList>
            <person name="Sun Q."/>
        </authorList>
    </citation>
    <scope>NUCLEOTIDE SEQUENCE</scope>
    <source>
        <strain evidence="7">JC732</strain>
    </source>
</reference>
<comment type="caution">
    <text evidence="7">The sequence shown here is derived from an EMBL/GenBank/DDBJ whole genome shotgun (WGS) entry which is preliminary data.</text>
</comment>
<feature type="domain" description="Methylamine utilisation protein MauE" evidence="6">
    <location>
        <begin position="108"/>
        <end position="191"/>
    </location>
</feature>
<keyword evidence="2 5" id="KW-0812">Transmembrane</keyword>
<proteinExistence type="predicted"/>
<evidence type="ECO:0000256" key="3">
    <source>
        <dbReference type="ARBA" id="ARBA00022989"/>
    </source>
</evidence>
<keyword evidence="3 5" id="KW-1133">Transmembrane helix</keyword>
<feature type="transmembrane region" description="Helical" evidence="5">
    <location>
        <begin position="233"/>
        <end position="250"/>
    </location>
</feature>
<dbReference type="EMBL" id="JAJKFT010000010">
    <property type="protein sequence ID" value="MCC9630838.1"/>
    <property type="molecule type" value="Genomic_DNA"/>
</dbReference>
<gene>
    <name evidence="7" type="ORF">LOC68_20790</name>
</gene>
<evidence type="ECO:0000256" key="1">
    <source>
        <dbReference type="ARBA" id="ARBA00004141"/>
    </source>
</evidence>
<dbReference type="Proteomes" id="UP001139103">
    <property type="component" value="Unassembled WGS sequence"/>
</dbReference>
<accession>A0A9X1SHU1</accession>
<name>A0A9X1SHU1_9BACT</name>
<evidence type="ECO:0000259" key="6">
    <source>
        <dbReference type="Pfam" id="PF07291"/>
    </source>
</evidence>
<sequence length="480" mass="53572">MPSPGLSKRQYGMLIACVLTQAITILYTWPLWQVREAPVHLPAIDLPQVPFGILLLTTLALTLVRPRLGWVVHVATLLLSFVFDQFRTQPQFIAAAVLMAATLDERGLRVVRWFLASLWCWAGLHKLLSPDWFTFNAWSITTSLGLDPSEFGEIVGWGVGLGELSVGLLAIFWPRGAAIPCALMHGGIALFLTPLAHNWNYSVIPWNLCMAVVGSWVMWNVTPQLPKYRWEWLVAPLMLLYPAGFYVGWVDHGIASVLYSGNVPDGLITTESGLELIEGWGDLRVPFPNERRLLRQYFARSAPPGSKLHIAETRAGLDDLYYVKRADGQFEKISMEEFYASSPGVVAGVGLDDQYTLFRLGDDGVTMLKRAEKAPIYALEIDPDVYRPEMLNWLRRVPNLEQLDLSGCPIADEDLARLPIMLKLKGIGLADTQVTDAGLKSLLRQPKLVYIEWEGTSITLEGLEEFLDARESSGNPETNP</sequence>
<dbReference type="GO" id="GO:0016020">
    <property type="term" value="C:membrane"/>
    <property type="evidence" value="ECO:0007669"/>
    <property type="project" value="UniProtKB-SubCell"/>
</dbReference>